<protein>
    <submittedName>
        <fullName evidence="6">Deblocking aminopeptidase</fullName>
        <ecNumber evidence="6">3.4.11.-</ecNumber>
    </submittedName>
</protein>
<gene>
    <name evidence="6" type="ORF">MNBD_CHLOROFLEXI01-2823</name>
</gene>
<dbReference type="PANTHER" id="PTHR32481">
    <property type="entry name" value="AMINOPEPTIDASE"/>
    <property type="match status" value="1"/>
</dbReference>
<comment type="similarity">
    <text evidence="1">Belongs to the peptidase M42 family.</text>
</comment>
<dbReference type="EC" id="3.4.11.-" evidence="6"/>
<proteinExistence type="inferred from homology"/>
<evidence type="ECO:0000256" key="3">
    <source>
        <dbReference type="ARBA" id="ARBA00022670"/>
    </source>
</evidence>
<dbReference type="Gene3D" id="3.40.630.10">
    <property type="entry name" value="Zn peptidases"/>
    <property type="match status" value="1"/>
</dbReference>
<dbReference type="AlphaFoldDB" id="A0A3B0VMT1"/>
<dbReference type="EMBL" id="UOEU01000858">
    <property type="protein sequence ID" value="VAW41790.1"/>
    <property type="molecule type" value="Genomic_DNA"/>
</dbReference>
<dbReference type="SUPFAM" id="SSF101821">
    <property type="entry name" value="Aminopeptidase/glucanase lid domain"/>
    <property type="match status" value="1"/>
</dbReference>
<keyword evidence="2 6" id="KW-0031">Aminopeptidase</keyword>
<accession>A0A3B0VMT1</accession>
<keyword evidence="5 6" id="KW-0378">Hydrolase</keyword>
<evidence type="ECO:0000256" key="4">
    <source>
        <dbReference type="ARBA" id="ARBA00022723"/>
    </source>
</evidence>
<dbReference type="InterPro" id="IPR023367">
    <property type="entry name" value="Peptidase_M42_dom2"/>
</dbReference>
<dbReference type="InterPro" id="IPR008007">
    <property type="entry name" value="Peptidase_M42"/>
</dbReference>
<evidence type="ECO:0000256" key="1">
    <source>
        <dbReference type="ARBA" id="ARBA00006272"/>
    </source>
</evidence>
<keyword evidence="4" id="KW-0479">Metal-binding</keyword>
<dbReference type="GO" id="GO:0006508">
    <property type="term" value="P:proteolysis"/>
    <property type="evidence" value="ECO:0007669"/>
    <property type="project" value="UniProtKB-KW"/>
</dbReference>
<dbReference type="Gene3D" id="2.40.30.40">
    <property type="entry name" value="Peptidase M42, domain 2"/>
    <property type="match status" value="1"/>
</dbReference>
<evidence type="ECO:0000313" key="6">
    <source>
        <dbReference type="EMBL" id="VAW41790.1"/>
    </source>
</evidence>
<organism evidence="6">
    <name type="scientific">hydrothermal vent metagenome</name>
    <dbReference type="NCBI Taxonomy" id="652676"/>
    <lineage>
        <taxon>unclassified sequences</taxon>
        <taxon>metagenomes</taxon>
        <taxon>ecological metagenomes</taxon>
    </lineage>
</organism>
<reference evidence="6" key="1">
    <citation type="submission" date="2018-06" db="EMBL/GenBank/DDBJ databases">
        <authorList>
            <person name="Zhirakovskaya E."/>
        </authorList>
    </citation>
    <scope>NUCLEOTIDE SEQUENCE</scope>
</reference>
<dbReference type="Pfam" id="PF05343">
    <property type="entry name" value="Peptidase_M42"/>
    <property type="match status" value="1"/>
</dbReference>
<name>A0A3B0VMT1_9ZZZZ</name>
<keyword evidence="3" id="KW-0645">Protease</keyword>
<dbReference type="GO" id="GO:0046872">
    <property type="term" value="F:metal ion binding"/>
    <property type="evidence" value="ECO:0007669"/>
    <property type="project" value="UniProtKB-KW"/>
</dbReference>
<evidence type="ECO:0000256" key="2">
    <source>
        <dbReference type="ARBA" id="ARBA00022438"/>
    </source>
</evidence>
<dbReference type="GO" id="GO:0004177">
    <property type="term" value="F:aminopeptidase activity"/>
    <property type="evidence" value="ECO:0007669"/>
    <property type="project" value="UniProtKB-KW"/>
</dbReference>
<dbReference type="InterPro" id="IPR051464">
    <property type="entry name" value="Peptidase_M42_aminopept"/>
</dbReference>
<evidence type="ECO:0000256" key="5">
    <source>
        <dbReference type="ARBA" id="ARBA00022801"/>
    </source>
</evidence>
<dbReference type="SUPFAM" id="SSF53187">
    <property type="entry name" value="Zn-dependent exopeptidases"/>
    <property type="match status" value="1"/>
</dbReference>
<dbReference type="PIRSF" id="PIRSF001123">
    <property type="entry name" value="PepA_GA"/>
    <property type="match status" value="1"/>
</dbReference>
<sequence>MDTFKHLKTLTETAGPSGNEQAIAAVVKESWQPYANHFVQDRLGNVMAVKEGSGKSPRRSILLAAHMDEIALMVHDIVSYNDNGFLRVTNVGGVDIRHLYGQLVTVHGRKNFAGVIGSLTGAMLPPDKRNKPFGYESLLVDVGLPLTEVEANISVGDFISFRQPLRKLQNGRITGKALDNRASIAAVTHCLDYLSQRTHSWDVVAVATVQEETRLLGAFTTAHSQQPDIAIAIDVTFGKGPSTNDTNTFELGSGPALDLGPNVHSGMYKALKKAANAIEMSVSTGTHSRASGTDAFALQVARSGIPTGLISIPLRYMHTMVESVALKDVERSGRLMAEFIAQLDDQFLDKLAAGMMGEDSDQ</sequence>
<dbReference type="PANTHER" id="PTHR32481:SF0">
    <property type="entry name" value="AMINOPEPTIDASE YPDE-RELATED"/>
    <property type="match status" value="1"/>
</dbReference>